<dbReference type="Gene3D" id="3.40.50.2000">
    <property type="entry name" value="Glycogen Phosphorylase B"/>
    <property type="match status" value="3"/>
</dbReference>
<reference evidence="2" key="1">
    <citation type="journal article" date="2020" name="Plant Biotechnol. J.">
        <title>The pomegranate (Punica granatum L.) draft genome dissects genetic divergence between soft- and hard-seeded cultivars.</title>
        <authorList>
            <person name="Luo X."/>
            <person name="Li H."/>
            <person name="Wu Z."/>
            <person name="Yao W."/>
            <person name="Zhao P."/>
            <person name="Cao D."/>
            <person name="Yu H."/>
            <person name="Li K."/>
            <person name="Poudel K."/>
            <person name="Zhao D."/>
            <person name="Zhang F."/>
            <person name="Xia X."/>
            <person name="Chen L."/>
            <person name="Wang Q."/>
            <person name="Jing D."/>
            <person name="Cao S."/>
        </authorList>
    </citation>
    <scope>NUCLEOTIDE SEQUENCE [LARGE SCALE GENOMIC DNA]</scope>
    <source>
        <strain evidence="2">cv. Tunisia</strain>
    </source>
</reference>
<dbReference type="PANTHER" id="PTHR48049:SF27">
    <property type="entry name" value="ANTHOCYANIDIN 3-O-GLUCOSYLTRANSFERASE 7-LIKE ISOFORM X1"/>
    <property type="match status" value="1"/>
</dbReference>
<dbReference type="InterPro" id="IPR050481">
    <property type="entry name" value="UDP-glycosyltransf_plant"/>
</dbReference>
<gene>
    <name evidence="3" type="primary">LOC116195173</name>
</gene>
<organism evidence="2 3">
    <name type="scientific">Punica granatum</name>
    <name type="common">Pomegranate</name>
    <dbReference type="NCBI Taxonomy" id="22663"/>
    <lineage>
        <taxon>Eukaryota</taxon>
        <taxon>Viridiplantae</taxon>
        <taxon>Streptophyta</taxon>
        <taxon>Embryophyta</taxon>
        <taxon>Tracheophyta</taxon>
        <taxon>Spermatophyta</taxon>
        <taxon>Magnoliopsida</taxon>
        <taxon>eudicotyledons</taxon>
        <taxon>Gunneridae</taxon>
        <taxon>Pentapetalae</taxon>
        <taxon>rosids</taxon>
        <taxon>malvids</taxon>
        <taxon>Myrtales</taxon>
        <taxon>Lythraceae</taxon>
        <taxon>Punica</taxon>
    </lineage>
</organism>
<dbReference type="SUPFAM" id="SSF53756">
    <property type="entry name" value="UDP-Glycosyltransferase/glycogen phosphorylase"/>
    <property type="match status" value="1"/>
</dbReference>
<accession>A0A6P8CAP2</accession>
<name>A0A6P8CAP2_PUNGR</name>
<dbReference type="AlphaFoldDB" id="A0A6P8CAP2"/>
<sequence>MMSLLPEKHIAVLPFIGASHFQPLVNLVLKLAAAAPRVLFSLLIATGDKHLLSCSDLPVNVKLYEAISSPWLSPPPGESRKEKMQQFLEGAPRTYEMAIAVAEETAGVKVSCLLTDVFFTFASTLAEKKQKFRHDEEARSQPERTLEGIPGLSRMRIKDLPEALQHTYLDDMYTLFRVFRELGTVLPRADAVLVISYDEVTPEPLVANLKSKFQELLLVGSLTASFTPPLHDSGSNKTGCLAWLDKQKHQSVAYISFGTVVGLPPEELFILAEALEASRTPYLWSLKDHLYGPECGLSSGPACALLDHAAWECPPSHGDA</sequence>
<evidence type="ECO:0000256" key="1">
    <source>
        <dbReference type="ARBA" id="ARBA00009995"/>
    </source>
</evidence>
<evidence type="ECO:0000313" key="3">
    <source>
        <dbReference type="RefSeq" id="XP_031380020.1"/>
    </source>
</evidence>
<dbReference type="GeneID" id="116195173"/>
<protein>
    <submittedName>
        <fullName evidence="3">UDP-glycosyltransferase 78D4-like isoform X3</fullName>
    </submittedName>
</protein>
<reference evidence="3" key="2">
    <citation type="submission" date="2025-08" db="UniProtKB">
        <authorList>
            <consortium name="RefSeq"/>
        </authorList>
    </citation>
    <scope>IDENTIFICATION</scope>
    <source>
        <tissue evidence="3">Leaf</tissue>
    </source>
</reference>
<dbReference type="GO" id="GO:0035251">
    <property type="term" value="F:UDP-glucosyltransferase activity"/>
    <property type="evidence" value="ECO:0007669"/>
    <property type="project" value="InterPro"/>
</dbReference>
<dbReference type="RefSeq" id="XP_031380020.1">
    <property type="nucleotide sequence ID" value="XM_031524160.1"/>
</dbReference>
<evidence type="ECO:0000313" key="2">
    <source>
        <dbReference type="Proteomes" id="UP000515151"/>
    </source>
</evidence>
<proteinExistence type="inferred from homology"/>
<comment type="similarity">
    <text evidence="1">Belongs to the UDP-glycosyltransferase family.</text>
</comment>
<keyword evidence="2" id="KW-1185">Reference proteome</keyword>
<dbReference type="PANTHER" id="PTHR48049">
    <property type="entry name" value="GLYCOSYLTRANSFERASE"/>
    <property type="match status" value="1"/>
</dbReference>
<dbReference type="Proteomes" id="UP000515151">
    <property type="component" value="Chromosome 2"/>
</dbReference>